<gene>
    <name evidence="2" type="ORF">P3H78_29480</name>
</gene>
<feature type="region of interest" description="Disordered" evidence="1">
    <location>
        <begin position="159"/>
        <end position="183"/>
    </location>
</feature>
<feature type="compositionally biased region" description="Gly residues" evidence="1">
    <location>
        <begin position="349"/>
        <end position="358"/>
    </location>
</feature>
<feature type="compositionally biased region" description="Basic and acidic residues" evidence="1">
    <location>
        <begin position="549"/>
        <end position="564"/>
    </location>
</feature>
<evidence type="ECO:0000313" key="3">
    <source>
        <dbReference type="Proteomes" id="UP001221150"/>
    </source>
</evidence>
<feature type="compositionally biased region" description="Low complexity" evidence="1">
    <location>
        <begin position="368"/>
        <end position="382"/>
    </location>
</feature>
<comment type="caution">
    <text evidence="2">The sequence shown here is derived from an EMBL/GenBank/DDBJ whole genome shotgun (WGS) entry which is preliminary data.</text>
</comment>
<dbReference type="RefSeq" id="WP_276112226.1">
    <property type="nucleotide sequence ID" value="NZ_JARJBB010000026.1"/>
</dbReference>
<proteinExistence type="predicted"/>
<keyword evidence="3" id="KW-1185">Reference proteome</keyword>
<feature type="compositionally biased region" description="Polar residues" evidence="1">
    <location>
        <begin position="497"/>
        <end position="512"/>
    </location>
</feature>
<evidence type="ECO:0000313" key="2">
    <source>
        <dbReference type="EMBL" id="MDF3302670.1"/>
    </source>
</evidence>
<reference evidence="2 3" key="1">
    <citation type="submission" date="2023-03" db="EMBL/GenBank/DDBJ databases">
        <title>Draft genome sequence of Streptomyces sp. K1PA1 isolated from peat swamp forest in Thailand.</title>
        <authorList>
            <person name="Klaysubun C."/>
            <person name="Duangmal K."/>
        </authorList>
    </citation>
    <scope>NUCLEOTIDE SEQUENCE [LARGE SCALE GENOMIC DNA]</scope>
    <source>
        <strain evidence="2 3">K1PA1</strain>
    </source>
</reference>
<evidence type="ECO:0000256" key="1">
    <source>
        <dbReference type="SAM" id="MobiDB-lite"/>
    </source>
</evidence>
<accession>A0ABT6ADD2</accession>
<dbReference type="EMBL" id="JARJBB010000026">
    <property type="protein sequence ID" value="MDF3302670.1"/>
    <property type="molecule type" value="Genomic_DNA"/>
</dbReference>
<dbReference type="InterPro" id="IPR038332">
    <property type="entry name" value="PPE_sf"/>
</dbReference>
<protein>
    <submittedName>
        <fullName evidence="2">Uncharacterized protein</fullName>
    </submittedName>
</protein>
<feature type="compositionally biased region" description="Basic and acidic residues" evidence="1">
    <location>
        <begin position="576"/>
        <end position="585"/>
    </location>
</feature>
<dbReference type="Gene3D" id="1.20.1260.20">
    <property type="entry name" value="PPE superfamily"/>
    <property type="match status" value="1"/>
</dbReference>
<feature type="region of interest" description="Disordered" evidence="1">
    <location>
        <begin position="269"/>
        <end position="585"/>
    </location>
</feature>
<sequence>MADNHKSDLDRISHQNSFTDLARGVEAQPRGGGLFSDLVIEPLRAVVDSTGYGKAMHGRTNFEECPLNHMLDLVEQTDPEDLETSGKALWDARDAIQSAAKELSGHIEHVEWVGESGDAFRAWGRSLVKDAHSLSDFAGGAGDQISAAAVGLASVRHAMPPRDTTNAPRPKSFPKSKQMDSNHDYTTAVRVEKHRQEAINQMNRLSSYYAVSTDQLESWNQRAPEFTSMPDVGVPKPTSYADGAGSGGSAHGAAATHPGVVAVSHHTITGTSGQSLPHHPGVMPQPSGQGPEHVIHPDAPVGTVIDSAGTLPASAPDTGHTPYQPGPTSTAGGPSGRSETGYLPVSPGIPGGGAGGPGRFRNPFSVQGRAGTTSSGTSASERSLGRAMPGQPVRPSPGQGLGKGMSAQEKATTPMGRAVTGGTPRAAGTSAPRANTGPTTGAGRSNGVVGGRPTNTAGTPAKGGSRIPRGTVIGAEETGGPQASTGRLARRGVFGTPESTTRPDGTGATTARSVPAASEGVTGRPAARNSASRAEGSGMTRGGTALGRASDRSRGREAARPDRPAEDEETHLTTNSRRDVPPAVN</sequence>
<feature type="region of interest" description="Disordered" evidence="1">
    <location>
        <begin position="226"/>
        <end position="255"/>
    </location>
</feature>
<organism evidence="2 3">
    <name type="scientific">Streptomyces tropicalis</name>
    <dbReference type="NCBI Taxonomy" id="3034234"/>
    <lineage>
        <taxon>Bacteria</taxon>
        <taxon>Bacillati</taxon>
        <taxon>Actinomycetota</taxon>
        <taxon>Actinomycetes</taxon>
        <taxon>Kitasatosporales</taxon>
        <taxon>Streptomycetaceae</taxon>
        <taxon>Streptomyces</taxon>
    </lineage>
</organism>
<dbReference type="Proteomes" id="UP001221150">
    <property type="component" value="Unassembled WGS sequence"/>
</dbReference>
<name>A0ABT6ADD2_9ACTN</name>
<feature type="compositionally biased region" description="Polar residues" evidence="1">
    <location>
        <begin position="432"/>
        <end position="443"/>
    </location>
</feature>